<evidence type="ECO:0000256" key="1">
    <source>
        <dbReference type="SAM" id="MobiDB-lite"/>
    </source>
</evidence>
<feature type="non-terminal residue" evidence="2">
    <location>
        <position position="132"/>
    </location>
</feature>
<organism evidence="2">
    <name type="scientific">Arion vulgaris</name>
    <dbReference type="NCBI Taxonomy" id="1028688"/>
    <lineage>
        <taxon>Eukaryota</taxon>
        <taxon>Metazoa</taxon>
        <taxon>Spiralia</taxon>
        <taxon>Lophotrochozoa</taxon>
        <taxon>Mollusca</taxon>
        <taxon>Gastropoda</taxon>
        <taxon>Heterobranchia</taxon>
        <taxon>Euthyneura</taxon>
        <taxon>Panpulmonata</taxon>
        <taxon>Eupulmonata</taxon>
        <taxon>Stylommatophora</taxon>
        <taxon>Helicina</taxon>
        <taxon>Arionoidea</taxon>
        <taxon>Arionidae</taxon>
        <taxon>Arion</taxon>
    </lineage>
</organism>
<sequence>GFEIVKDIQMTAEQNVTESSHTSSGQGYIEVDQCASDISSVIGPESENLFPSIQVSNFSMDMMMPTLSSSLENSQSVSQANNSDSSIHETQKTSSTASSELSNKQTSSSDSDFFCSQSTLVDEVLIQTANKR</sequence>
<reference evidence="2" key="1">
    <citation type="submission" date="2014-12" db="EMBL/GenBank/DDBJ databases">
        <title>Insight into the proteome of Arion vulgaris.</title>
        <authorList>
            <person name="Aradska J."/>
            <person name="Bulat T."/>
            <person name="Smidak R."/>
            <person name="Sarate P."/>
            <person name="Gangsoo J."/>
            <person name="Sialana F."/>
            <person name="Bilban M."/>
            <person name="Lubec G."/>
        </authorList>
    </citation>
    <scope>NUCLEOTIDE SEQUENCE</scope>
    <source>
        <tissue evidence="2">Skin</tissue>
    </source>
</reference>
<accession>A0A0B6ZT46</accession>
<protein>
    <submittedName>
        <fullName evidence="2">Uncharacterized protein</fullName>
    </submittedName>
</protein>
<name>A0A0B6ZT46_9EUPU</name>
<dbReference type="AlphaFoldDB" id="A0A0B6ZT46"/>
<feature type="compositionally biased region" description="Low complexity" evidence="1">
    <location>
        <begin position="67"/>
        <end position="79"/>
    </location>
</feature>
<feature type="compositionally biased region" description="Polar residues" evidence="1">
    <location>
        <begin position="92"/>
        <end position="104"/>
    </location>
</feature>
<feature type="region of interest" description="Disordered" evidence="1">
    <location>
        <begin position="66"/>
        <end position="113"/>
    </location>
</feature>
<dbReference type="EMBL" id="HACG01024657">
    <property type="protein sequence ID" value="CEK71522.1"/>
    <property type="molecule type" value="Transcribed_RNA"/>
</dbReference>
<evidence type="ECO:0000313" key="2">
    <source>
        <dbReference type="EMBL" id="CEK71522.1"/>
    </source>
</evidence>
<feature type="non-terminal residue" evidence="2">
    <location>
        <position position="1"/>
    </location>
</feature>
<gene>
    <name evidence="2" type="primary">ORF78749</name>
</gene>
<proteinExistence type="predicted"/>